<feature type="transmembrane region" description="Helical" evidence="6">
    <location>
        <begin position="70"/>
        <end position="88"/>
    </location>
</feature>
<evidence type="ECO:0000256" key="3">
    <source>
        <dbReference type="ARBA" id="ARBA00022692"/>
    </source>
</evidence>
<reference evidence="8" key="1">
    <citation type="journal article" date="2019" name="Int. J. Syst. Evol. Microbiol.">
        <title>The Global Catalogue of Microorganisms (GCM) 10K type strain sequencing project: providing services to taxonomists for standard genome sequencing and annotation.</title>
        <authorList>
            <consortium name="The Broad Institute Genomics Platform"/>
            <consortium name="The Broad Institute Genome Sequencing Center for Infectious Disease"/>
            <person name="Wu L."/>
            <person name="Ma J."/>
        </authorList>
    </citation>
    <scope>NUCLEOTIDE SEQUENCE [LARGE SCALE GENOMIC DNA]</scope>
    <source>
        <strain evidence="8">CGMCC 1.16306</strain>
    </source>
</reference>
<dbReference type="PANTHER" id="PTHR30238:SF4">
    <property type="entry name" value="SLL1022 PROTEIN"/>
    <property type="match status" value="1"/>
</dbReference>
<feature type="transmembrane region" description="Helical" evidence="6">
    <location>
        <begin position="131"/>
        <end position="149"/>
    </location>
</feature>
<dbReference type="NCBIfam" id="TIGR03717">
    <property type="entry name" value="R_switched_YjbE"/>
    <property type="match status" value="1"/>
</dbReference>
<evidence type="ECO:0000313" key="7">
    <source>
        <dbReference type="EMBL" id="MFC4620126.1"/>
    </source>
</evidence>
<comment type="subcellular location">
    <subcellularLocation>
        <location evidence="1">Membrane</location>
        <topology evidence="1">Multi-pass membrane protein</topology>
    </subcellularLocation>
</comment>
<feature type="transmembrane region" description="Helical" evidence="6">
    <location>
        <begin position="44"/>
        <end position="64"/>
    </location>
</feature>
<proteinExistence type="inferred from homology"/>
<evidence type="ECO:0000256" key="5">
    <source>
        <dbReference type="ARBA" id="ARBA00023136"/>
    </source>
</evidence>
<dbReference type="InterPro" id="IPR022301">
    <property type="entry name" value="Integral_membrane_YjbE"/>
</dbReference>
<keyword evidence="8" id="KW-1185">Reference proteome</keyword>
<accession>A0ABV9GPM0</accession>
<dbReference type="InterPro" id="IPR005496">
    <property type="entry name" value="Integral_membrane_TerC"/>
</dbReference>
<dbReference type="PANTHER" id="PTHR30238">
    <property type="entry name" value="MEMBRANE BOUND PREDICTED REDOX MODULATOR"/>
    <property type="match status" value="1"/>
</dbReference>
<feature type="transmembrane region" description="Helical" evidence="6">
    <location>
        <begin position="12"/>
        <end position="32"/>
    </location>
</feature>
<feature type="transmembrane region" description="Helical" evidence="6">
    <location>
        <begin position="100"/>
        <end position="119"/>
    </location>
</feature>
<feature type="transmembrane region" description="Helical" evidence="6">
    <location>
        <begin position="195"/>
        <end position="214"/>
    </location>
</feature>
<comment type="caution">
    <text evidence="7">The sequence shown here is derived from an EMBL/GenBank/DDBJ whole genome shotgun (WGS) entry which is preliminary data.</text>
</comment>
<comment type="similarity">
    <text evidence="2">Belongs to the TerC family.</text>
</comment>
<protein>
    <submittedName>
        <fullName evidence="7">TerC family protein</fullName>
    </submittedName>
</protein>
<gene>
    <name evidence="7" type="ORF">ACFO4N_15540</name>
</gene>
<evidence type="ECO:0000256" key="1">
    <source>
        <dbReference type="ARBA" id="ARBA00004141"/>
    </source>
</evidence>
<keyword evidence="4 6" id="KW-1133">Transmembrane helix</keyword>
<evidence type="ECO:0000256" key="6">
    <source>
        <dbReference type="SAM" id="Phobius"/>
    </source>
</evidence>
<keyword evidence="3 6" id="KW-0812">Transmembrane</keyword>
<feature type="transmembrane region" description="Helical" evidence="6">
    <location>
        <begin position="156"/>
        <end position="175"/>
    </location>
</feature>
<dbReference type="Proteomes" id="UP001596022">
    <property type="component" value="Unassembled WGS sequence"/>
</dbReference>
<evidence type="ECO:0000313" key="8">
    <source>
        <dbReference type="Proteomes" id="UP001596022"/>
    </source>
</evidence>
<organism evidence="7 8">
    <name type="scientific">Camelliibacillus cellulosilyticus</name>
    <dbReference type="NCBI Taxonomy" id="2174486"/>
    <lineage>
        <taxon>Bacteria</taxon>
        <taxon>Bacillati</taxon>
        <taxon>Bacillota</taxon>
        <taxon>Bacilli</taxon>
        <taxon>Bacillales</taxon>
        <taxon>Sporolactobacillaceae</taxon>
        <taxon>Camelliibacillus</taxon>
    </lineage>
</organism>
<evidence type="ECO:0000256" key="4">
    <source>
        <dbReference type="ARBA" id="ARBA00022989"/>
    </source>
</evidence>
<evidence type="ECO:0000256" key="2">
    <source>
        <dbReference type="ARBA" id="ARBA00007511"/>
    </source>
</evidence>
<dbReference type="EMBL" id="JBHSFW010000016">
    <property type="protein sequence ID" value="MFC4620126.1"/>
    <property type="molecule type" value="Genomic_DNA"/>
</dbReference>
<name>A0ABV9GPM0_9BACL</name>
<sequence length="224" mass="24015">MAWTQETVLAIINIILIDLVLGGDNAVVIALACRKLPERTRNRAIVLGAGLAVLLRVLLTAIMLSLLQIPYLQLVGGILLVFIAYKLIADKSNELNIRAGATLFGAIRTIILADMIMGLDNILGIAGAAKGNLWLVIIGLCISVPVIIWGSRMILIVMDVFPGFIYFGGAILAYTASGMILDDPNLEAIASAHPLLKPTITASIIISVLLVGWLHNRHLAKSQH</sequence>
<keyword evidence="5 6" id="KW-0472">Membrane</keyword>
<dbReference type="Pfam" id="PF03741">
    <property type="entry name" value="TerC"/>
    <property type="match status" value="1"/>
</dbReference>
<dbReference type="RefSeq" id="WP_376847226.1">
    <property type="nucleotide sequence ID" value="NZ_JBHSFW010000016.1"/>
</dbReference>